<feature type="transmembrane region" description="Helical" evidence="1">
    <location>
        <begin position="34"/>
        <end position="51"/>
    </location>
</feature>
<accession>A0ABW2EPQ7</accession>
<keyword evidence="3" id="KW-1185">Reference proteome</keyword>
<evidence type="ECO:0000313" key="3">
    <source>
        <dbReference type="Proteomes" id="UP001596410"/>
    </source>
</evidence>
<dbReference type="EMBL" id="JBHSZV010000047">
    <property type="protein sequence ID" value="MFC7063456.1"/>
    <property type="molecule type" value="Genomic_DNA"/>
</dbReference>
<protein>
    <submittedName>
        <fullName evidence="2">Malonate transporter subunit MadL</fullName>
    </submittedName>
</protein>
<feature type="transmembrane region" description="Helical" evidence="1">
    <location>
        <begin position="92"/>
        <end position="112"/>
    </location>
</feature>
<reference evidence="3" key="1">
    <citation type="journal article" date="2019" name="Int. J. Syst. Evol. Microbiol.">
        <title>The Global Catalogue of Microorganisms (GCM) 10K type strain sequencing project: providing services to taxonomists for standard genome sequencing and annotation.</title>
        <authorList>
            <consortium name="The Broad Institute Genomics Platform"/>
            <consortium name="The Broad Institute Genome Sequencing Center for Infectious Disease"/>
            <person name="Wu L."/>
            <person name="Ma J."/>
        </authorList>
    </citation>
    <scope>NUCLEOTIDE SEQUENCE [LARGE SCALE GENOMIC DNA]</scope>
    <source>
        <strain evidence="3">CGMCC 4.1621</strain>
    </source>
</reference>
<feature type="transmembrane region" description="Helical" evidence="1">
    <location>
        <begin position="63"/>
        <end position="80"/>
    </location>
</feature>
<dbReference type="Pfam" id="PF03817">
    <property type="entry name" value="MadL"/>
    <property type="match status" value="1"/>
</dbReference>
<evidence type="ECO:0000313" key="2">
    <source>
        <dbReference type="EMBL" id="MFC7063456.1"/>
    </source>
</evidence>
<organism evidence="2 3">
    <name type="scientific">Halobacillus seohaensis</name>
    <dbReference type="NCBI Taxonomy" id="447421"/>
    <lineage>
        <taxon>Bacteria</taxon>
        <taxon>Bacillati</taxon>
        <taxon>Bacillota</taxon>
        <taxon>Bacilli</taxon>
        <taxon>Bacillales</taxon>
        <taxon>Bacillaceae</taxon>
        <taxon>Halobacillus</taxon>
    </lineage>
</organism>
<proteinExistence type="predicted"/>
<dbReference type="RefSeq" id="WP_204708570.1">
    <property type="nucleotide sequence ID" value="NZ_JBHSZV010000047.1"/>
</dbReference>
<sequence>MVIYGVALLSICLLIGVLLGKLLGVSIGIDANVGGVGIAMVFLVLLVDYLKKNKKLNIKSQEGMAFWGAMYIPIVIAMAAKQNVVAALDGGPIALLAGVTTVIVSWAMVPVLSNIGRDKSILNEELGGTGDVRNVK</sequence>
<keyword evidence="1" id="KW-0812">Transmembrane</keyword>
<name>A0ABW2EPQ7_9BACI</name>
<evidence type="ECO:0000256" key="1">
    <source>
        <dbReference type="SAM" id="Phobius"/>
    </source>
</evidence>
<dbReference type="Proteomes" id="UP001596410">
    <property type="component" value="Unassembled WGS sequence"/>
</dbReference>
<dbReference type="NCBIfam" id="TIGR00807">
    <property type="entry name" value="malonate_madL"/>
    <property type="match status" value="1"/>
</dbReference>
<gene>
    <name evidence="2" type="primary">madL</name>
    <name evidence="2" type="ORF">ACFQIC_16710</name>
</gene>
<keyword evidence="1" id="KW-0472">Membrane</keyword>
<keyword evidence="1" id="KW-1133">Transmembrane helix</keyword>
<dbReference type="InterPro" id="IPR004690">
    <property type="entry name" value="Maln_transptMadL"/>
</dbReference>
<comment type="caution">
    <text evidence="2">The sequence shown here is derived from an EMBL/GenBank/DDBJ whole genome shotgun (WGS) entry which is preliminary data.</text>
</comment>